<feature type="non-terminal residue" evidence="2">
    <location>
        <position position="1"/>
    </location>
</feature>
<evidence type="ECO:0000313" key="2">
    <source>
        <dbReference type="EMBL" id="RDX72247.1"/>
    </source>
</evidence>
<keyword evidence="3" id="KW-1185">Reference proteome</keyword>
<accession>A0A371F1S3</accession>
<evidence type="ECO:0000313" key="3">
    <source>
        <dbReference type="Proteomes" id="UP000257109"/>
    </source>
</evidence>
<dbReference type="Gene3D" id="3.30.420.10">
    <property type="entry name" value="Ribonuclease H-like superfamily/Ribonuclease H"/>
    <property type="match status" value="1"/>
</dbReference>
<dbReference type="PANTHER" id="PTHR42648">
    <property type="entry name" value="TRANSPOSASE, PUTATIVE-RELATED"/>
    <property type="match status" value="1"/>
</dbReference>
<dbReference type="OrthoDB" id="1932348at2759"/>
<organism evidence="2 3">
    <name type="scientific">Mucuna pruriens</name>
    <name type="common">Velvet bean</name>
    <name type="synonym">Dolichos pruriens</name>
    <dbReference type="NCBI Taxonomy" id="157652"/>
    <lineage>
        <taxon>Eukaryota</taxon>
        <taxon>Viridiplantae</taxon>
        <taxon>Streptophyta</taxon>
        <taxon>Embryophyta</taxon>
        <taxon>Tracheophyta</taxon>
        <taxon>Spermatophyta</taxon>
        <taxon>Magnoliopsida</taxon>
        <taxon>eudicotyledons</taxon>
        <taxon>Gunneridae</taxon>
        <taxon>Pentapetalae</taxon>
        <taxon>rosids</taxon>
        <taxon>fabids</taxon>
        <taxon>Fabales</taxon>
        <taxon>Fabaceae</taxon>
        <taxon>Papilionoideae</taxon>
        <taxon>50 kb inversion clade</taxon>
        <taxon>NPAAA clade</taxon>
        <taxon>indigoferoid/millettioid clade</taxon>
        <taxon>Phaseoleae</taxon>
        <taxon>Mucuna</taxon>
    </lineage>
</organism>
<dbReference type="GO" id="GO:0015074">
    <property type="term" value="P:DNA integration"/>
    <property type="evidence" value="ECO:0007669"/>
    <property type="project" value="InterPro"/>
</dbReference>
<dbReference type="AlphaFoldDB" id="A0A371F1S3"/>
<dbReference type="InterPro" id="IPR012337">
    <property type="entry name" value="RNaseH-like_sf"/>
</dbReference>
<reference evidence="2" key="1">
    <citation type="submission" date="2018-05" db="EMBL/GenBank/DDBJ databases">
        <title>Draft genome of Mucuna pruriens seed.</title>
        <authorList>
            <person name="Nnadi N.E."/>
            <person name="Vos R."/>
            <person name="Hasami M.H."/>
            <person name="Devisetty U.K."/>
            <person name="Aguiy J.C."/>
        </authorList>
    </citation>
    <scope>NUCLEOTIDE SEQUENCE [LARGE SCALE GENOMIC DNA]</scope>
    <source>
        <strain evidence="2">JCA_2017</strain>
    </source>
</reference>
<protein>
    <recommendedName>
        <fullName evidence="1">Integrase catalytic domain-containing protein</fullName>
    </recommendedName>
</protein>
<dbReference type="PROSITE" id="PS50994">
    <property type="entry name" value="INTEGRASE"/>
    <property type="match status" value="1"/>
</dbReference>
<gene>
    <name evidence="2" type="ORF">CR513_48289</name>
</gene>
<dbReference type="InterPro" id="IPR039537">
    <property type="entry name" value="Retrotran_Ty1/copia-like"/>
</dbReference>
<dbReference type="InterPro" id="IPR001584">
    <property type="entry name" value="Integrase_cat-core"/>
</dbReference>
<comment type="caution">
    <text evidence="2">The sequence shown here is derived from an EMBL/GenBank/DDBJ whole genome shotgun (WGS) entry which is preliminary data.</text>
</comment>
<dbReference type="InterPro" id="IPR036397">
    <property type="entry name" value="RNaseH_sf"/>
</dbReference>
<name>A0A371F1S3_MUCPR</name>
<dbReference type="GO" id="GO:0003676">
    <property type="term" value="F:nucleic acid binding"/>
    <property type="evidence" value="ECO:0007669"/>
    <property type="project" value="InterPro"/>
</dbReference>
<dbReference type="Proteomes" id="UP000257109">
    <property type="component" value="Unassembled WGS sequence"/>
</dbReference>
<feature type="domain" description="Integrase catalytic" evidence="1">
    <location>
        <begin position="111"/>
        <end position="316"/>
    </location>
</feature>
<proteinExistence type="predicted"/>
<dbReference type="PANTHER" id="PTHR42648:SF21">
    <property type="entry name" value="CYSTEINE-RICH RLK (RECEPTOR-LIKE PROTEIN KINASE) 8"/>
    <property type="match status" value="1"/>
</dbReference>
<dbReference type="STRING" id="157652.A0A371F1S3"/>
<sequence length="402" mass="47546">MVDNEISLMLKKEGKSKYFLGKKDKYKKYSREEKDVICFECKKPSHIKVEYTKLRKKVESKEIEESNGKSSHWFLDSGCSCHMTRDMFMFLDLKPHKGTISFGARERLVNILHLPLIMFYRYVISFNKDACIIKRNDDNILFIAKRHDNLYRFNLEDLSNQKVTCLILLELLHLDLFGPIRTPSLEGKKYGFVIIGDYFRFTWVYFPSHKHESYEFKTFYEKNGIFHNFSSLKTPQQNGVVERKNRTLQEMVRTMRYENFLPKHFWAKDQLEIFVGYSYTSKAYSVYNSRILIVEEFINVEFNNGLTSNKILLNLEEYFIGSSNKATYAARTLYTPKLSNTKAELDQQTITMDGQPPRDWKFVTYHPQDPILGDRVEGIKPKNIDETLKDNDWTIAMEDELH</sequence>
<evidence type="ECO:0000259" key="1">
    <source>
        <dbReference type="PROSITE" id="PS50994"/>
    </source>
</evidence>
<dbReference type="EMBL" id="QJKJ01010992">
    <property type="protein sequence ID" value="RDX72247.1"/>
    <property type="molecule type" value="Genomic_DNA"/>
</dbReference>
<dbReference type="SUPFAM" id="SSF53098">
    <property type="entry name" value="Ribonuclease H-like"/>
    <property type="match status" value="1"/>
</dbReference>